<evidence type="ECO:0000313" key="6">
    <source>
        <dbReference type="EMBL" id="QJD29663.1"/>
    </source>
</evidence>
<organism evidence="6 7">
    <name type="scientific">Methylococcus geothermalis</name>
    <dbReference type="NCBI Taxonomy" id="2681310"/>
    <lineage>
        <taxon>Bacteria</taxon>
        <taxon>Pseudomonadati</taxon>
        <taxon>Pseudomonadota</taxon>
        <taxon>Gammaproteobacteria</taxon>
        <taxon>Methylococcales</taxon>
        <taxon>Methylococcaceae</taxon>
        <taxon>Methylococcus</taxon>
    </lineage>
</organism>
<dbReference type="KEGG" id="metu:GNH96_06570"/>
<comment type="similarity">
    <text evidence="1">Belongs to the membrane fusion protein (MFP) (TC 8.A.1) family.</text>
</comment>
<dbReference type="Pfam" id="PF25973">
    <property type="entry name" value="BSH_CzcB"/>
    <property type="match status" value="1"/>
</dbReference>
<dbReference type="SUPFAM" id="SSF111369">
    <property type="entry name" value="HlyD-like secretion proteins"/>
    <property type="match status" value="1"/>
</dbReference>
<dbReference type="NCBIfam" id="TIGR01730">
    <property type="entry name" value="RND_mfp"/>
    <property type="match status" value="1"/>
</dbReference>
<dbReference type="InterPro" id="IPR006143">
    <property type="entry name" value="RND_pump_MFP"/>
</dbReference>
<dbReference type="Gene3D" id="1.10.287.470">
    <property type="entry name" value="Helix hairpin bin"/>
    <property type="match status" value="1"/>
</dbReference>
<dbReference type="PANTHER" id="PTHR30469">
    <property type="entry name" value="MULTIDRUG RESISTANCE PROTEIN MDTA"/>
    <property type="match status" value="1"/>
</dbReference>
<evidence type="ECO:0000313" key="7">
    <source>
        <dbReference type="Proteomes" id="UP000503004"/>
    </source>
</evidence>
<keyword evidence="3" id="KW-0472">Membrane</keyword>
<dbReference type="InterPro" id="IPR058792">
    <property type="entry name" value="Beta-barrel_RND_2"/>
</dbReference>
<keyword evidence="7" id="KW-1185">Reference proteome</keyword>
<protein>
    <submittedName>
        <fullName evidence="6">Efflux RND transporter periplasmic adaptor subunit</fullName>
    </submittedName>
</protein>
<feature type="transmembrane region" description="Helical" evidence="3">
    <location>
        <begin position="12"/>
        <end position="31"/>
    </location>
</feature>
<dbReference type="InterPro" id="IPR058647">
    <property type="entry name" value="BSH_CzcB-like"/>
</dbReference>
<accession>A0A858Q777</accession>
<feature type="domain" description="CzcB-like barrel-sandwich hybrid" evidence="5">
    <location>
        <begin position="79"/>
        <end position="209"/>
    </location>
</feature>
<dbReference type="EMBL" id="CP046565">
    <property type="protein sequence ID" value="QJD29663.1"/>
    <property type="molecule type" value="Genomic_DNA"/>
</dbReference>
<evidence type="ECO:0000259" key="5">
    <source>
        <dbReference type="Pfam" id="PF25973"/>
    </source>
</evidence>
<dbReference type="PANTHER" id="PTHR30469:SF15">
    <property type="entry name" value="HLYD FAMILY OF SECRETION PROTEINS"/>
    <property type="match status" value="1"/>
</dbReference>
<reference evidence="7" key="1">
    <citation type="submission" date="2019-12" db="EMBL/GenBank/DDBJ databases">
        <authorList>
            <person name="Awala S.I."/>
            <person name="Rhee S.K."/>
        </authorList>
    </citation>
    <scope>NUCLEOTIDE SEQUENCE [LARGE SCALE GENOMIC DNA]</scope>
    <source>
        <strain evidence="7">IM1</strain>
    </source>
</reference>
<keyword evidence="2" id="KW-0175">Coiled coil</keyword>
<keyword evidence="3" id="KW-1133">Transmembrane helix</keyword>
<name>A0A858Q777_9GAMM</name>
<dbReference type="Proteomes" id="UP000503004">
    <property type="component" value="Chromosome"/>
</dbReference>
<dbReference type="Gene3D" id="2.40.30.170">
    <property type="match status" value="1"/>
</dbReference>
<dbReference type="Pfam" id="PF25954">
    <property type="entry name" value="Beta-barrel_RND_2"/>
    <property type="match status" value="1"/>
</dbReference>
<keyword evidence="3" id="KW-0812">Transmembrane</keyword>
<feature type="coiled-coil region" evidence="2">
    <location>
        <begin position="112"/>
        <end position="177"/>
    </location>
</feature>
<dbReference type="AlphaFoldDB" id="A0A858Q777"/>
<evidence type="ECO:0000259" key="4">
    <source>
        <dbReference type="Pfam" id="PF25954"/>
    </source>
</evidence>
<evidence type="ECO:0000256" key="2">
    <source>
        <dbReference type="SAM" id="Coils"/>
    </source>
</evidence>
<dbReference type="Gene3D" id="2.40.420.20">
    <property type="match status" value="1"/>
</dbReference>
<dbReference type="GO" id="GO:1990281">
    <property type="term" value="C:efflux pump complex"/>
    <property type="evidence" value="ECO:0007669"/>
    <property type="project" value="TreeGrafter"/>
</dbReference>
<dbReference type="Gene3D" id="2.40.50.100">
    <property type="match status" value="1"/>
</dbReference>
<dbReference type="GO" id="GO:0015562">
    <property type="term" value="F:efflux transmembrane transporter activity"/>
    <property type="evidence" value="ECO:0007669"/>
    <property type="project" value="TreeGrafter"/>
</dbReference>
<evidence type="ECO:0000256" key="1">
    <source>
        <dbReference type="ARBA" id="ARBA00009477"/>
    </source>
</evidence>
<sequence length="359" mass="37717">MHAEAHGSNSRRTLLYAAVAVSALVLMLVWMEGGFVGKAEPGLLAEEQAVPVTGQTLTLAPRTIAETAAWPATVSAPVVARISPKVAGRIVEITRKVGDGVRRGEVVARLEAKELSARLGQARAQLAAAEAEAVRARAELIRSESLYAKEAATRQTLETAQATARAANAQVKAAQDAIAEAGSLFGETELESPVDGTVVSRELDRGDTALPGMPVLTVQESGRLRIEGAVAERCAGALRAGTPLTATGGAPEQVYPVEVDEVAPAADPATRTVWFKARLPDVTAWQPGAYASVELPCGQREVLLIPAAAVTRIGQIESVRVVEQGRAVLRHIRTGRVHDGQLEVLAGLEPGDTIQIPSR</sequence>
<evidence type="ECO:0000256" key="3">
    <source>
        <dbReference type="SAM" id="Phobius"/>
    </source>
</evidence>
<proteinExistence type="inferred from homology"/>
<dbReference type="RefSeq" id="WP_169602948.1">
    <property type="nucleotide sequence ID" value="NZ_CP046565.1"/>
</dbReference>
<feature type="domain" description="CusB-like beta-barrel" evidence="4">
    <location>
        <begin position="227"/>
        <end position="295"/>
    </location>
</feature>
<gene>
    <name evidence="6" type="ORF">GNH96_06570</name>
</gene>